<feature type="non-terminal residue" evidence="2">
    <location>
        <position position="1"/>
    </location>
</feature>
<feature type="region of interest" description="Disordered" evidence="1">
    <location>
        <begin position="158"/>
        <end position="183"/>
    </location>
</feature>
<feature type="compositionally biased region" description="Basic and acidic residues" evidence="1">
    <location>
        <begin position="165"/>
        <end position="174"/>
    </location>
</feature>
<sequence length="183" mass="21427">DAPIKDAFKMRNPWNIKTPKGYSCFYLDPFMHQNKYFRAFQGIIDTDTFNNNIDNAQIIFYPIAQESFIIPAGTPLCQIIPFKRDEWIGSYQLRDHEEYMKMESNITSPFDSDDLTARPMPEWNRLAAEGTNESVKFHLGSYRRYGYWTEKSKLFNEGEPPAECPMHKDEKQLEMDLGDDDVS</sequence>
<proteinExistence type="predicted"/>
<protein>
    <submittedName>
        <fullName evidence="2">Uncharacterized protein</fullName>
    </submittedName>
</protein>
<name>A0A382VKP5_9ZZZZ</name>
<dbReference type="AlphaFoldDB" id="A0A382VKP5"/>
<reference evidence="2" key="1">
    <citation type="submission" date="2018-05" db="EMBL/GenBank/DDBJ databases">
        <authorList>
            <person name="Lanie J.A."/>
            <person name="Ng W.-L."/>
            <person name="Kazmierczak K.M."/>
            <person name="Andrzejewski T.M."/>
            <person name="Davidsen T.M."/>
            <person name="Wayne K.J."/>
            <person name="Tettelin H."/>
            <person name="Glass J.I."/>
            <person name="Rusch D."/>
            <person name="Podicherti R."/>
            <person name="Tsui H.-C.T."/>
            <person name="Winkler M.E."/>
        </authorList>
    </citation>
    <scope>NUCLEOTIDE SEQUENCE</scope>
</reference>
<dbReference type="EMBL" id="UINC01152762">
    <property type="protein sequence ID" value="SVD47116.1"/>
    <property type="molecule type" value="Genomic_DNA"/>
</dbReference>
<accession>A0A382VKP5</accession>
<evidence type="ECO:0000313" key="2">
    <source>
        <dbReference type="EMBL" id="SVD47116.1"/>
    </source>
</evidence>
<gene>
    <name evidence="2" type="ORF">METZ01_LOCUS399970</name>
</gene>
<organism evidence="2">
    <name type="scientific">marine metagenome</name>
    <dbReference type="NCBI Taxonomy" id="408172"/>
    <lineage>
        <taxon>unclassified sequences</taxon>
        <taxon>metagenomes</taxon>
        <taxon>ecological metagenomes</taxon>
    </lineage>
</organism>
<evidence type="ECO:0000256" key="1">
    <source>
        <dbReference type="SAM" id="MobiDB-lite"/>
    </source>
</evidence>